<evidence type="ECO:0000256" key="8">
    <source>
        <dbReference type="SAM" id="Coils"/>
    </source>
</evidence>
<evidence type="ECO:0000256" key="3">
    <source>
        <dbReference type="ARBA" id="ARBA00022741"/>
    </source>
</evidence>
<feature type="coiled-coil region" evidence="8">
    <location>
        <begin position="354"/>
        <end position="598"/>
    </location>
</feature>
<feature type="compositionally biased region" description="Pro residues" evidence="9">
    <location>
        <begin position="297"/>
        <end position="308"/>
    </location>
</feature>
<dbReference type="PANTHER" id="PTHR47972:SF45">
    <property type="entry name" value="PROTEIN CLARET SEGREGATIONAL"/>
    <property type="match status" value="1"/>
</dbReference>
<evidence type="ECO:0000256" key="4">
    <source>
        <dbReference type="ARBA" id="ARBA00022840"/>
    </source>
</evidence>
<evidence type="ECO:0000313" key="11">
    <source>
        <dbReference type="EMBL" id="KAK5531042.1"/>
    </source>
</evidence>
<dbReference type="InterPro" id="IPR036961">
    <property type="entry name" value="Kinesin_motor_dom_sf"/>
</dbReference>
<feature type="region of interest" description="Disordered" evidence="9">
    <location>
        <begin position="222"/>
        <end position="244"/>
    </location>
</feature>
<dbReference type="GO" id="GO:0008017">
    <property type="term" value="F:microtubule binding"/>
    <property type="evidence" value="ECO:0007669"/>
    <property type="project" value="InterPro"/>
</dbReference>
<dbReference type="Proteomes" id="UP001345827">
    <property type="component" value="Unassembled WGS sequence"/>
</dbReference>
<feature type="compositionally biased region" description="Polar residues" evidence="9">
    <location>
        <begin position="46"/>
        <end position="57"/>
    </location>
</feature>
<name>A0AAV9PWU8_9PEZI</name>
<sequence>MADTENPTRYGQPSPQKQLTELSASANNSRSAMPPPGFSMNHKRQGSTCSYWSTERQGNMLKMETVPEPASKRKTLAERAGEPIKAVPGAPRSTAPVNSAVMAALHSRNPSSFSQSYRSNSSQSRNTSNSTTSSFSMSVGSAIRPPTARPTSNLARPKSSLAKERGTRSANPRPATSMGTHEETQEDPNNKRMVDTPIAPLNFAARAPMHPMRNAIMVFPKSPKRGTRSFSPMRPAGPLIGPRPIRRETSRTFSITTRMAELSLCPETPKPRARPDSPSKLPRPSPHVSKTHEKPAFSPPPFPRPTPSPCKNKTGQKLTKYSDLEVWDPEEQYSNMERMYEDVCKHYKQAMDDNVEAKEASHAYRSTIANLEQERKEITENMISLRCELETTKFRLEAAERSKYELQRDNEEEVEDIKRQHRIEFETVRQSHRQDTERLKEDHRAEMRELKKRLEEELENERTQRLQALSQVSTQGALEKQRHHMDIEAKEQEIKNISMEIERLKADLVREKMLNDDLRQNLSSASSNAAGMESARQALQAKIEYLESDSKSQSEAYATMEKRMNEALERATECEEKLRKEEMLRRKLHNQVQELKGNIRVFCRVRPSNGDEGEETAKFNFPETDEDPKDIEVKGPEETSSLGKVTTKTHQFSFDRVFAPASNNVEIFEEISQLIQSALDGYNVCIFAYGQTGSGKTFTMSSEDGMIPQALRQIYSTSKELESRGWTYTMEGSFVEVYNEELRDLLGNDGDNADKANKRHEIRHDMATCETTITDVTTLTLASQEQVEGILSQAMSRRSVAATKANERSSRSHSVFILKLTGSNSITGKKCKGTLNLVDLAGSERLTHSQVEGARLKETQNINKSLSCLGDVIGALGQQQSSGVGGFNGRSSVNGGASSGTGNSTGGTHIPYRNSKLTYLLQFSLGGNSKTLMFVMVAPEKKCLAETITSLKFADKVSRTRIGVARRTSGK</sequence>
<evidence type="ECO:0000256" key="6">
    <source>
        <dbReference type="PROSITE-ProRule" id="PRU00283"/>
    </source>
</evidence>
<feature type="region of interest" description="Disordered" evidence="9">
    <location>
        <begin position="1"/>
        <end position="195"/>
    </location>
</feature>
<evidence type="ECO:0000256" key="5">
    <source>
        <dbReference type="ARBA" id="ARBA00023175"/>
    </source>
</evidence>
<gene>
    <name evidence="11" type="primary">KAR3</name>
    <name evidence="11" type="ORF">LTR25_008899</name>
</gene>
<evidence type="ECO:0000256" key="7">
    <source>
        <dbReference type="RuleBase" id="RU000394"/>
    </source>
</evidence>
<keyword evidence="4 6" id="KW-0067">ATP-binding</keyword>
<dbReference type="PROSITE" id="PS00411">
    <property type="entry name" value="KINESIN_MOTOR_1"/>
    <property type="match status" value="1"/>
</dbReference>
<reference evidence="11 12" key="1">
    <citation type="submission" date="2023-06" db="EMBL/GenBank/DDBJ databases">
        <title>Black Yeasts Isolated from many extreme environments.</title>
        <authorList>
            <person name="Coleine C."/>
            <person name="Stajich J.E."/>
            <person name="Selbmann L."/>
        </authorList>
    </citation>
    <scope>NUCLEOTIDE SEQUENCE [LARGE SCALE GENOMIC DNA]</scope>
    <source>
        <strain evidence="11 12">CCFEE 5887</strain>
    </source>
</reference>
<protein>
    <recommendedName>
        <fullName evidence="7">Kinesin-like protein</fullName>
    </recommendedName>
</protein>
<dbReference type="GO" id="GO:0007018">
    <property type="term" value="P:microtubule-based movement"/>
    <property type="evidence" value="ECO:0007669"/>
    <property type="project" value="InterPro"/>
</dbReference>
<dbReference type="CDD" id="cd01366">
    <property type="entry name" value="KISc_C_terminal"/>
    <property type="match status" value="1"/>
</dbReference>
<dbReference type="InterPro" id="IPR001752">
    <property type="entry name" value="Kinesin_motor_dom"/>
</dbReference>
<dbReference type="AlphaFoldDB" id="A0AAV9PWU8"/>
<organism evidence="11 12">
    <name type="scientific">Vermiconidia calcicola</name>
    <dbReference type="NCBI Taxonomy" id="1690605"/>
    <lineage>
        <taxon>Eukaryota</taxon>
        <taxon>Fungi</taxon>
        <taxon>Dikarya</taxon>
        <taxon>Ascomycota</taxon>
        <taxon>Pezizomycotina</taxon>
        <taxon>Dothideomycetes</taxon>
        <taxon>Dothideomycetidae</taxon>
        <taxon>Mycosphaerellales</taxon>
        <taxon>Extremaceae</taxon>
        <taxon>Vermiconidia</taxon>
    </lineage>
</organism>
<feature type="compositionally biased region" description="Low complexity" evidence="9">
    <location>
        <begin position="107"/>
        <end position="138"/>
    </location>
</feature>
<dbReference type="EMBL" id="JAXLQG010000018">
    <property type="protein sequence ID" value="KAK5531042.1"/>
    <property type="molecule type" value="Genomic_DNA"/>
</dbReference>
<comment type="similarity">
    <text evidence="1">Belongs to the TRAFAC class myosin-kinesin ATPase superfamily. Kinesin family. KIN-14 subfamily.</text>
</comment>
<dbReference type="InterPro" id="IPR027417">
    <property type="entry name" value="P-loop_NTPase"/>
</dbReference>
<dbReference type="PANTHER" id="PTHR47972">
    <property type="entry name" value="KINESIN-LIKE PROTEIN KLP-3"/>
    <property type="match status" value="1"/>
</dbReference>
<evidence type="ECO:0000256" key="9">
    <source>
        <dbReference type="SAM" id="MobiDB-lite"/>
    </source>
</evidence>
<keyword evidence="3 6" id="KW-0547">Nucleotide-binding</keyword>
<feature type="compositionally biased region" description="Polar residues" evidence="9">
    <location>
        <begin position="1"/>
        <end position="31"/>
    </location>
</feature>
<dbReference type="Pfam" id="PF00225">
    <property type="entry name" value="Kinesin"/>
    <property type="match status" value="1"/>
</dbReference>
<feature type="region of interest" description="Disordered" evidence="9">
    <location>
        <begin position="612"/>
        <end position="646"/>
    </location>
</feature>
<dbReference type="GO" id="GO:0003777">
    <property type="term" value="F:microtubule motor activity"/>
    <property type="evidence" value="ECO:0007669"/>
    <property type="project" value="InterPro"/>
</dbReference>
<feature type="compositionally biased region" description="Basic and acidic residues" evidence="9">
    <location>
        <begin position="180"/>
        <end position="194"/>
    </location>
</feature>
<keyword evidence="8" id="KW-0175">Coiled coil</keyword>
<dbReference type="SUPFAM" id="SSF52540">
    <property type="entry name" value="P-loop containing nucleoside triphosphate hydrolases"/>
    <property type="match status" value="1"/>
</dbReference>
<dbReference type="InterPro" id="IPR027640">
    <property type="entry name" value="Kinesin-like_fam"/>
</dbReference>
<feature type="region of interest" description="Disordered" evidence="9">
    <location>
        <begin position="258"/>
        <end position="323"/>
    </location>
</feature>
<keyword evidence="5 6" id="KW-0505">Motor protein</keyword>
<proteinExistence type="inferred from homology"/>
<keyword evidence="12" id="KW-1185">Reference proteome</keyword>
<dbReference type="PRINTS" id="PR00380">
    <property type="entry name" value="KINESINHEAVY"/>
</dbReference>
<dbReference type="PROSITE" id="PS50067">
    <property type="entry name" value="KINESIN_MOTOR_2"/>
    <property type="match status" value="1"/>
</dbReference>
<dbReference type="Gene3D" id="3.40.850.10">
    <property type="entry name" value="Kinesin motor domain"/>
    <property type="match status" value="1"/>
</dbReference>
<keyword evidence="2 7" id="KW-0493">Microtubule</keyword>
<comment type="caution">
    <text evidence="11">The sequence shown here is derived from an EMBL/GenBank/DDBJ whole genome shotgun (WGS) entry which is preliminary data.</text>
</comment>
<dbReference type="GO" id="GO:0005874">
    <property type="term" value="C:microtubule"/>
    <property type="evidence" value="ECO:0007669"/>
    <property type="project" value="UniProtKB-KW"/>
</dbReference>
<dbReference type="GO" id="GO:0005524">
    <property type="term" value="F:ATP binding"/>
    <property type="evidence" value="ECO:0007669"/>
    <property type="project" value="UniProtKB-UniRule"/>
</dbReference>
<dbReference type="SMART" id="SM00129">
    <property type="entry name" value="KISc"/>
    <property type="match status" value="1"/>
</dbReference>
<evidence type="ECO:0000256" key="2">
    <source>
        <dbReference type="ARBA" id="ARBA00022701"/>
    </source>
</evidence>
<feature type="domain" description="Kinesin motor" evidence="10">
    <location>
        <begin position="598"/>
        <end position="960"/>
    </location>
</feature>
<feature type="binding site" evidence="6">
    <location>
        <begin position="690"/>
        <end position="697"/>
    </location>
    <ligand>
        <name>ATP</name>
        <dbReference type="ChEBI" id="CHEBI:30616"/>
    </ligand>
</feature>
<dbReference type="InterPro" id="IPR019821">
    <property type="entry name" value="Kinesin_motor_CS"/>
</dbReference>
<evidence type="ECO:0000313" key="12">
    <source>
        <dbReference type="Proteomes" id="UP001345827"/>
    </source>
</evidence>
<accession>A0AAV9PWU8</accession>
<evidence type="ECO:0000259" key="10">
    <source>
        <dbReference type="PROSITE" id="PS50067"/>
    </source>
</evidence>
<evidence type="ECO:0000256" key="1">
    <source>
        <dbReference type="ARBA" id="ARBA00010899"/>
    </source>
</evidence>